<sequence length="245" mass="27516">MKTSIEKSMLIADLQHQILQWQGFKQVERKETGLGLGTLERAFPGNVFPMGTLHEFISDNKEEEAASSGFLAGLLSFLMKKDGVALWISSSDQPFAPAMTYFGLEPERIIFVQMQKQVDILWALEEGLKCTAVKVVVAELQEINFVQSRRLQLVVEKSRVTGLLLRLQPRMLGATTCAARWHIRTQMSHVEGDMPGVGFPTWKVELLKVKNGQSSCWQLAWTPRGLQVEQLKAERTASSSKRKVG</sequence>
<proteinExistence type="predicted"/>
<organism evidence="1 2">
    <name type="scientific">Sphingobacterium corticibacterium</name>
    <dbReference type="NCBI Taxonomy" id="2484746"/>
    <lineage>
        <taxon>Bacteria</taxon>
        <taxon>Pseudomonadati</taxon>
        <taxon>Bacteroidota</taxon>
        <taxon>Sphingobacteriia</taxon>
        <taxon>Sphingobacteriales</taxon>
        <taxon>Sphingobacteriaceae</taxon>
        <taxon>Sphingobacterium</taxon>
    </lineage>
</organism>
<keyword evidence="2" id="KW-1185">Reference proteome</keyword>
<comment type="caution">
    <text evidence="1">The sequence shown here is derived from an EMBL/GenBank/DDBJ whole genome shotgun (WGS) entry which is preliminary data.</text>
</comment>
<reference evidence="1 2" key="1">
    <citation type="submission" date="2019-02" db="EMBL/GenBank/DDBJ databases">
        <authorList>
            <person name="Li Y."/>
        </authorList>
    </citation>
    <scope>NUCLEOTIDE SEQUENCE [LARGE SCALE GENOMIC DNA]</scope>
    <source>
        <strain evidence="1 2">30C10-4-7</strain>
    </source>
</reference>
<dbReference type="Proteomes" id="UP000292855">
    <property type="component" value="Unassembled WGS sequence"/>
</dbReference>
<evidence type="ECO:0000313" key="1">
    <source>
        <dbReference type="EMBL" id="RZF62000.1"/>
    </source>
</evidence>
<dbReference type="EMBL" id="SGIT01000001">
    <property type="protein sequence ID" value="RZF62000.1"/>
    <property type="molecule type" value="Genomic_DNA"/>
</dbReference>
<dbReference type="AlphaFoldDB" id="A0A4Q6XP83"/>
<dbReference type="Gene3D" id="3.40.50.300">
    <property type="entry name" value="P-loop containing nucleotide triphosphate hydrolases"/>
    <property type="match status" value="1"/>
</dbReference>
<dbReference type="RefSeq" id="WP_130140230.1">
    <property type="nucleotide sequence ID" value="NZ_SGIT01000001.1"/>
</dbReference>
<dbReference type="InterPro" id="IPR027417">
    <property type="entry name" value="P-loop_NTPase"/>
</dbReference>
<protein>
    <submittedName>
        <fullName evidence="1">Error-prone repair protein ImuA</fullName>
    </submittedName>
</protein>
<accession>A0A4Q6XP83</accession>
<dbReference type="OrthoDB" id="836928at2"/>
<name>A0A4Q6XP83_9SPHI</name>
<evidence type="ECO:0000313" key="2">
    <source>
        <dbReference type="Proteomes" id="UP000292855"/>
    </source>
</evidence>
<gene>
    <name evidence="1" type="ORF">EWE74_04060</name>
</gene>
<dbReference type="SUPFAM" id="SSF52540">
    <property type="entry name" value="P-loop containing nucleoside triphosphate hydrolases"/>
    <property type="match status" value="1"/>
</dbReference>